<keyword evidence="3" id="KW-1185">Reference proteome</keyword>
<feature type="non-terminal residue" evidence="1">
    <location>
        <position position="158"/>
    </location>
</feature>
<dbReference type="VEuPathDB" id="VectorBase:ISCP_038474"/>
<feature type="non-terminal residue" evidence="1">
    <location>
        <position position="1"/>
    </location>
</feature>
<dbReference type="PANTHER" id="PTHR21261">
    <property type="entry name" value="BEAT PROTEIN"/>
    <property type="match status" value="1"/>
</dbReference>
<dbReference type="OrthoDB" id="6343941at2759"/>
<protein>
    <submittedName>
        <fullName evidence="1">Beat protein, putative</fullName>
    </submittedName>
</protein>
<sequence length="158" mass="17266">LTVQVTESDESSVVLEHLTLHNGGTYQCEVATDAPSFKVVAGEGILNVTDLPKKGPYIRDARTHYNIGDTVDIDCVSPSSKPAVNINWYINALPAEPPNFEIKNLSISHGGVLKSVSRLRLKVSEDRFINGTLSTKCVAKIPNVYMGSDEKIVPRRSE</sequence>
<organism>
    <name type="scientific">Ixodes scapularis</name>
    <name type="common">Black-legged tick</name>
    <name type="synonym">Deer tick</name>
    <dbReference type="NCBI Taxonomy" id="6945"/>
    <lineage>
        <taxon>Eukaryota</taxon>
        <taxon>Metazoa</taxon>
        <taxon>Ecdysozoa</taxon>
        <taxon>Arthropoda</taxon>
        <taxon>Chelicerata</taxon>
        <taxon>Arachnida</taxon>
        <taxon>Acari</taxon>
        <taxon>Parasitiformes</taxon>
        <taxon>Ixodida</taxon>
        <taxon>Ixodoidea</taxon>
        <taxon>Ixodidae</taxon>
        <taxon>Ixodinae</taxon>
        <taxon>Ixodes</taxon>
    </lineage>
</organism>
<evidence type="ECO:0000313" key="1">
    <source>
        <dbReference type="EMBL" id="EEC17930.1"/>
    </source>
</evidence>
<name>B7QGF8_IXOSC</name>
<reference evidence="2" key="2">
    <citation type="submission" date="2020-05" db="UniProtKB">
        <authorList>
            <consortium name="EnsemblMetazoa"/>
        </authorList>
    </citation>
    <scope>IDENTIFICATION</scope>
    <source>
        <strain evidence="2">wikel</strain>
    </source>
</reference>
<dbReference type="HOGENOM" id="CLU_1673622_0_0_1"/>
<dbReference type="InParanoid" id="B7QGF8"/>
<dbReference type="InterPro" id="IPR013783">
    <property type="entry name" value="Ig-like_fold"/>
</dbReference>
<dbReference type="EMBL" id="ABJB011116836">
    <property type="status" value="NOT_ANNOTATED_CDS"/>
    <property type="molecule type" value="Genomic_DNA"/>
</dbReference>
<dbReference type="FunCoup" id="B7QGF8">
    <property type="interactions" value="76"/>
</dbReference>
<dbReference type="VEuPathDB" id="VectorBase:ISCW024732"/>
<dbReference type="Proteomes" id="UP000001555">
    <property type="component" value="Unassembled WGS sequence"/>
</dbReference>
<reference evidence="1 3" key="1">
    <citation type="submission" date="2008-03" db="EMBL/GenBank/DDBJ databases">
        <title>Annotation of Ixodes scapularis.</title>
        <authorList>
            <consortium name="Ixodes scapularis Genome Project Consortium"/>
            <person name="Caler E."/>
            <person name="Hannick L.I."/>
            <person name="Bidwell S."/>
            <person name="Joardar V."/>
            <person name="Thiagarajan M."/>
            <person name="Amedeo P."/>
            <person name="Galinsky K.J."/>
            <person name="Schobel S."/>
            <person name="Inman J."/>
            <person name="Hostetler J."/>
            <person name="Miller J."/>
            <person name="Hammond M."/>
            <person name="Megy K."/>
            <person name="Lawson D."/>
            <person name="Kodira C."/>
            <person name="Sutton G."/>
            <person name="Meyer J."/>
            <person name="Hill C.A."/>
            <person name="Birren B."/>
            <person name="Nene V."/>
            <person name="Collins F."/>
            <person name="Alarcon-Chaidez F."/>
            <person name="Wikel S."/>
            <person name="Strausberg R."/>
        </authorList>
    </citation>
    <scope>NUCLEOTIDE SEQUENCE [LARGE SCALE GENOMIC DNA]</scope>
    <source>
        <strain evidence="3">Wikel</strain>
        <strain evidence="1">Wikel colony</strain>
    </source>
</reference>
<accession>B7QGF8</accession>
<proteinExistence type="predicted"/>
<dbReference type="AlphaFoldDB" id="B7QGF8"/>
<dbReference type="STRING" id="6945.B7QGF8"/>
<evidence type="ECO:0000313" key="3">
    <source>
        <dbReference type="Proteomes" id="UP000001555"/>
    </source>
</evidence>
<evidence type="ECO:0000313" key="2">
    <source>
        <dbReference type="EnsemblMetazoa" id="ISCW024732-PA"/>
    </source>
</evidence>
<dbReference type="Gene3D" id="2.60.40.10">
    <property type="entry name" value="Immunoglobulins"/>
    <property type="match status" value="1"/>
</dbReference>
<dbReference type="VEuPathDB" id="VectorBase:ISCI024732"/>
<dbReference type="PaxDb" id="6945-B7QGF8"/>
<gene>
    <name evidence="1" type="ORF">IscW_ISCW024732</name>
</gene>
<dbReference type="PANTHER" id="PTHR21261:SF15">
    <property type="entry name" value="BEATEN PATH IIIA, ISOFORM D-RELATED"/>
    <property type="match status" value="1"/>
</dbReference>
<dbReference type="EMBL" id="DS931222">
    <property type="protein sequence ID" value="EEC17930.1"/>
    <property type="molecule type" value="Genomic_DNA"/>
</dbReference>
<dbReference type="EMBL" id="ABJB010992894">
    <property type="status" value="NOT_ANNOTATED_CDS"/>
    <property type="molecule type" value="Genomic_DNA"/>
</dbReference>
<dbReference type="EnsemblMetazoa" id="ISCW024732-RA">
    <property type="protein sequence ID" value="ISCW024732-PA"/>
    <property type="gene ID" value="ISCW024732"/>
</dbReference>